<name>A0A426RT92_9SPHN</name>
<dbReference type="InterPro" id="IPR036688">
    <property type="entry name" value="MoeA_C_domain_IV_sf"/>
</dbReference>
<dbReference type="InterPro" id="IPR036135">
    <property type="entry name" value="MoeA_linker/N_sf"/>
</dbReference>
<dbReference type="GO" id="GO:0005829">
    <property type="term" value="C:cytosol"/>
    <property type="evidence" value="ECO:0007669"/>
    <property type="project" value="TreeGrafter"/>
</dbReference>
<evidence type="ECO:0000256" key="9">
    <source>
        <dbReference type="ARBA" id="ARBA00023150"/>
    </source>
</evidence>
<dbReference type="RefSeq" id="WP_125230247.1">
    <property type="nucleotide sequence ID" value="NZ_RWJI01000001.1"/>
</dbReference>
<keyword evidence="8 11" id="KW-0460">Magnesium</keyword>
<dbReference type="InterPro" id="IPR036425">
    <property type="entry name" value="MoaB/Mog-like_dom_sf"/>
</dbReference>
<evidence type="ECO:0000256" key="8">
    <source>
        <dbReference type="ARBA" id="ARBA00022842"/>
    </source>
</evidence>
<dbReference type="EC" id="2.10.1.1" evidence="11"/>
<evidence type="ECO:0000256" key="6">
    <source>
        <dbReference type="ARBA" id="ARBA00022679"/>
    </source>
</evidence>
<dbReference type="GO" id="GO:0061599">
    <property type="term" value="F:molybdopterin molybdotransferase activity"/>
    <property type="evidence" value="ECO:0007669"/>
    <property type="project" value="UniProtKB-UniRule"/>
</dbReference>
<gene>
    <name evidence="13" type="ORF">D7D48_05020</name>
</gene>
<dbReference type="FunFam" id="3.40.980.10:FF:000004">
    <property type="entry name" value="Molybdopterin molybdenumtransferase"/>
    <property type="match status" value="1"/>
</dbReference>
<dbReference type="NCBIfam" id="NF045515">
    <property type="entry name" value="Glp_gephyrin"/>
    <property type="match status" value="1"/>
</dbReference>
<organism evidence="13 14">
    <name type="scientific">Sphingorhabdus wooponensis</name>
    <dbReference type="NCBI Taxonomy" id="940136"/>
    <lineage>
        <taxon>Bacteria</taxon>
        <taxon>Pseudomonadati</taxon>
        <taxon>Pseudomonadota</taxon>
        <taxon>Alphaproteobacteria</taxon>
        <taxon>Sphingomonadales</taxon>
        <taxon>Sphingomonadaceae</taxon>
        <taxon>Sphingorhabdus</taxon>
    </lineage>
</organism>
<dbReference type="InterPro" id="IPR001453">
    <property type="entry name" value="MoaB/Mog_dom"/>
</dbReference>
<dbReference type="CDD" id="cd00887">
    <property type="entry name" value="MoeA"/>
    <property type="match status" value="1"/>
</dbReference>
<comment type="cofactor">
    <cofactor evidence="1 11">
        <name>Mg(2+)</name>
        <dbReference type="ChEBI" id="CHEBI:18420"/>
    </cofactor>
</comment>
<evidence type="ECO:0000313" key="13">
    <source>
        <dbReference type="EMBL" id="RRQ52230.1"/>
    </source>
</evidence>
<evidence type="ECO:0000256" key="10">
    <source>
        <dbReference type="ARBA" id="ARBA00047317"/>
    </source>
</evidence>
<keyword evidence="7 11" id="KW-0479">Metal-binding</keyword>
<dbReference type="InterPro" id="IPR038987">
    <property type="entry name" value="MoeA-like"/>
</dbReference>
<evidence type="ECO:0000256" key="4">
    <source>
        <dbReference type="ARBA" id="ARBA00010763"/>
    </source>
</evidence>
<dbReference type="PANTHER" id="PTHR10192:SF5">
    <property type="entry name" value="GEPHYRIN"/>
    <property type="match status" value="1"/>
</dbReference>
<keyword evidence="9 11" id="KW-0501">Molybdenum cofactor biosynthesis</keyword>
<dbReference type="InterPro" id="IPR005111">
    <property type="entry name" value="MoeA_C_domain_IV"/>
</dbReference>
<dbReference type="GO" id="GO:0006777">
    <property type="term" value="P:Mo-molybdopterin cofactor biosynthetic process"/>
    <property type="evidence" value="ECO:0007669"/>
    <property type="project" value="UniProtKB-UniRule"/>
</dbReference>
<dbReference type="OrthoDB" id="9804758at2"/>
<evidence type="ECO:0000256" key="1">
    <source>
        <dbReference type="ARBA" id="ARBA00001946"/>
    </source>
</evidence>
<evidence type="ECO:0000256" key="5">
    <source>
        <dbReference type="ARBA" id="ARBA00022505"/>
    </source>
</evidence>
<comment type="similarity">
    <text evidence="4 11">Belongs to the MoeA family.</text>
</comment>
<dbReference type="Proteomes" id="UP000268553">
    <property type="component" value="Unassembled WGS sequence"/>
</dbReference>
<comment type="catalytic activity">
    <reaction evidence="10">
        <text>adenylyl-molybdopterin + molybdate = Mo-molybdopterin + AMP + H(+)</text>
        <dbReference type="Rhea" id="RHEA:35047"/>
        <dbReference type="ChEBI" id="CHEBI:15378"/>
        <dbReference type="ChEBI" id="CHEBI:36264"/>
        <dbReference type="ChEBI" id="CHEBI:62727"/>
        <dbReference type="ChEBI" id="CHEBI:71302"/>
        <dbReference type="ChEBI" id="CHEBI:456215"/>
        <dbReference type="EC" id="2.10.1.1"/>
    </reaction>
</comment>
<comment type="function">
    <text evidence="2 11">Catalyzes the insertion of molybdate into adenylated molybdopterin with the concomitant release of AMP.</text>
</comment>
<accession>A0A426RT92</accession>
<dbReference type="Gene3D" id="2.170.190.11">
    <property type="entry name" value="Molybdopterin biosynthesis moea protein, domain 3"/>
    <property type="match status" value="1"/>
</dbReference>
<dbReference type="SMART" id="SM00852">
    <property type="entry name" value="MoCF_biosynth"/>
    <property type="match status" value="1"/>
</dbReference>
<dbReference type="SUPFAM" id="SSF53218">
    <property type="entry name" value="Molybdenum cofactor biosynthesis proteins"/>
    <property type="match status" value="1"/>
</dbReference>
<dbReference type="SUPFAM" id="SSF63867">
    <property type="entry name" value="MoeA C-terminal domain-like"/>
    <property type="match status" value="1"/>
</dbReference>
<dbReference type="InterPro" id="IPR005110">
    <property type="entry name" value="MoeA_linker/N"/>
</dbReference>
<evidence type="ECO:0000259" key="12">
    <source>
        <dbReference type="SMART" id="SM00852"/>
    </source>
</evidence>
<sequence length="393" mass="41209">MISVAEAQARLLALASPLPPIERDLMQAVRHYLHAPLMAERMQPAADLSAMDGYAIAVEDFPGPWRVIGESGAGHPFTGDLQRGEAVRIFTGAHVPENADSVLIQENTTRDGEMLRATIDRAPAQGSNIRRLGSDFRVGDAVLPKGAYLDTGAISVAAMAGHGRLTVGGTPRIAIAATGDELVPAGSACSAAQIPCSNSPMLQAMLTSLPCDVRDAGILRDDLGVLERSLSALSKQVDIIVTTGGASVGDHDLVQRALVNIGAQMDFWKVAMRPGKPLMAGKIGNAVVLGLPGNPSSAFVTAFLFLLPLIRHMAGCNAPLPALFEAPTATDLPAGGDRGEYLRATVEGGHITPLSVQDSGVTRTLSQANALLVQQSHVTPRPKGTMVQYMRLS</sequence>
<dbReference type="Pfam" id="PF00994">
    <property type="entry name" value="MoCF_biosynth"/>
    <property type="match status" value="1"/>
</dbReference>
<comment type="pathway">
    <text evidence="3 11">Cofactor biosynthesis; molybdopterin biosynthesis.</text>
</comment>
<evidence type="ECO:0000256" key="7">
    <source>
        <dbReference type="ARBA" id="ARBA00022723"/>
    </source>
</evidence>
<proteinExistence type="inferred from homology"/>
<reference evidence="13 14" key="1">
    <citation type="submission" date="2018-12" db="EMBL/GenBank/DDBJ databases">
        <authorList>
            <person name="Kim S.-J."/>
            <person name="Jung G.-Y."/>
        </authorList>
    </citation>
    <scope>NUCLEOTIDE SEQUENCE [LARGE SCALE GENOMIC DNA]</scope>
    <source>
        <strain evidence="13 14">03SU3-P</strain>
    </source>
</reference>
<feature type="domain" description="MoaB/Mog" evidence="12">
    <location>
        <begin position="174"/>
        <end position="312"/>
    </location>
</feature>
<dbReference type="UniPathway" id="UPA00344"/>
<comment type="caution">
    <text evidence="13">The sequence shown here is derived from an EMBL/GenBank/DDBJ whole genome shotgun (WGS) entry which is preliminary data.</text>
</comment>
<dbReference type="Pfam" id="PF03454">
    <property type="entry name" value="MoeA_C"/>
    <property type="match status" value="1"/>
</dbReference>
<dbReference type="PANTHER" id="PTHR10192">
    <property type="entry name" value="MOLYBDOPTERIN BIOSYNTHESIS PROTEIN"/>
    <property type="match status" value="1"/>
</dbReference>
<keyword evidence="6 11" id="KW-0808">Transferase</keyword>
<dbReference type="GO" id="GO:0046872">
    <property type="term" value="F:metal ion binding"/>
    <property type="evidence" value="ECO:0007669"/>
    <property type="project" value="UniProtKB-UniRule"/>
</dbReference>
<dbReference type="EMBL" id="RWJI01000001">
    <property type="protein sequence ID" value="RRQ52230.1"/>
    <property type="molecule type" value="Genomic_DNA"/>
</dbReference>
<evidence type="ECO:0000256" key="11">
    <source>
        <dbReference type="RuleBase" id="RU365090"/>
    </source>
</evidence>
<dbReference type="NCBIfam" id="TIGR00177">
    <property type="entry name" value="molyb_syn"/>
    <property type="match status" value="1"/>
</dbReference>
<evidence type="ECO:0000256" key="2">
    <source>
        <dbReference type="ARBA" id="ARBA00002901"/>
    </source>
</evidence>
<dbReference type="Gene3D" id="3.90.105.10">
    <property type="entry name" value="Molybdopterin biosynthesis moea protein, domain 2"/>
    <property type="match status" value="1"/>
</dbReference>
<keyword evidence="5 11" id="KW-0500">Molybdenum</keyword>
<dbReference type="AlphaFoldDB" id="A0A426RT92"/>
<protein>
    <recommendedName>
        <fullName evidence="11">Molybdopterin molybdenumtransferase</fullName>
        <ecNumber evidence="11">2.10.1.1</ecNumber>
    </recommendedName>
</protein>
<evidence type="ECO:0000313" key="14">
    <source>
        <dbReference type="Proteomes" id="UP000268553"/>
    </source>
</evidence>
<evidence type="ECO:0000256" key="3">
    <source>
        <dbReference type="ARBA" id="ARBA00005046"/>
    </source>
</evidence>
<dbReference type="Gene3D" id="2.40.340.10">
    <property type="entry name" value="MoeA, C-terminal, domain IV"/>
    <property type="match status" value="1"/>
</dbReference>
<dbReference type="SUPFAM" id="SSF63882">
    <property type="entry name" value="MoeA N-terminal region -like"/>
    <property type="match status" value="1"/>
</dbReference>
<dbReference type="Pfam" id="PF03453">
    <property type="entry name" value="MoeA_N"/>
    <property type="match status" value="1"/>
</dbReference>
<keyword evidence="14" id="KW-1185">Reference proteome</keyword>
<dbReference type="Gene3D" id="3.40.980.10">
    <property type="entry name" value="MoaB/Mog-like domain"/>
    <property type="match status" value="1"/>
</dbReference>